<reference evidence="2" key="1">
    <citation type="journal article" date="2019" name="Int. J. Syst. Evol. Microbiol.">
        <title>The Global Catalogue of Microorganisms (GCM) 10K type strain sequencing project: providing services to taxonomists for standard genome sequencing and annotation.</title>
        <authorList>
            <consortium name="The Broad Institute Genomics Platform"/>
            <consortium name="The Broad Institute Genome Sequencing Center for Infectious Disease"/>
            <person name="Wu L."/>
            <person name="Ma J."/>
        </authorList>
    </citation>
    <scope>NUCLEOTIDE SEQUENCE [LARGE SCALE GENOMIC DNA]</scope>
    <source>
        <strain evidence="2">CGMCC 4.7680</strain>
    </source>
</reference>
<organism evidence="1 2">
    <name type="scientific">Amycolatopsis bullii</name>
    <dbReference type="NCBI Taxonomy" id="941987"/>
    <lineage>
        <taxon>Bacteria</taxon>
        <taxon>Bacillati</taxon>
        <taxon>Actinomycetota</taxon>
        <taxon>Actinomycetes</taxon>
        <taxon>Pseudonocardiales</taxon>
        <taxon>Pseudonocardiaceae</taxon>
        <taxon>Amycolatopsis</taxon>
    </lineage>
</organism>
<dbReference type="EMBL" id="BNAW01000039">
    <property type="protein sequence ID" value="GHG35436.1"/>
    <property type="molecule type" value="Genomic_DNA"/>
</dbReference>
<proteinExistence type="predicted"/>
<dbReference type="Proteomes" id="UP000649955">
    <property type="component" value="Unassembled WGS sequence"/>
</dbReference>
<sequence>MVGGFRLAAAGMLVVVDVVAQRVRTTWTKRSRGGPSAAVRNRVPIAFPLPPGVELHEVDVDESTGFSPRFAARPLGELDGVVLREADGVLSVLVTPSPWGMPKRNRPRSPVRLERGEWLRWQINQRFGPACSCGGDWSYRLETLNLAYGGRADFTGKPTRSVTELGDLR</sequence>
<evidence type="ECO:0000313" key="1">
    <source>
        <dbReference type="EMBL" id="GHG35436.1"/>
    </source>
</evidence>
<gene>
    <name evidence="1" type="ORF">GCM10017567_65020</name>
</gene>
<accession>A0ABQ3KM99</accession>
<protein>
    <submittedName>
        <fullName evidence="1">Uncharacterized protein</fullName>
    </submittedName>
</protein>
<evidence type="ECO:0000313" key="2">
    <source>
        <dbReference type="Proteomes" id="UP000649955"/>
    </source>
</evidence>
<dbReference type="RefSeq" id="WP_229903033.1">
    <property type="nucleotide sequence ID" value="NZ_BNAW01000039.1"/>
</dbReference>
<keyword evidence="2" id="KW-1185">Reference proteome</keyword>
<comment type="caution">
    <text evidence="1">The sequence shown here is derived from an EMBL/GenBank/DDBJ whole genome shotgun (WGS) entry which is preliminary data.</text>
</comment>
<name>A0ABQ3KM99_9PSEU</name>